<evidence type="ECO:0000313" key="12">
    <source>
        <dbReference type="Proteomes" id="UP000192578"/>
    </source>
</evidence>
<dbReference type="Gene3D" id="2.60.220.50">
    <property type="match status" value="1"/>
</dbReference>
<keyword evidence="3 7" id="KW-1133">Transmembrane helix</keyword>
<evidence type="ECO:0000259" key="9">
    <source>
        <dbReference type="PROSITE" id="PS50221"/>
    </source>
</evidence>
<evidence type="ECO:0000256" key="4">
    <source>
        <dbReference type="ARBA" id="ARBA00023136"/>
    </source>
</evidence>
<evidence type="ECO:0000256" key="5">
    <source>
        <dbReference type="ARBA" id="ARBA00023157"/>
    </source>
</evidence>
<dbReference type="PRINTS" id="PR00249">
    <property type="entry name" value="GPCRSECRETIN"/>
</dbReference>
<evidence type="ECO:0000256" key="2">
    <source>
        <dbReference type="ARBA" id="ARBA00022692"/>
    </source>
</evidence>
<dbReference type="CDD" id="cd11304">
    <property type="entry name" value="Cadherin_repeat"/>
    <property type="match status" value="2"/>
</dbReference>
<dbReference type="InterPro" id="IPR000203">
    <property type="entry name" value="GPS"/>
</dbReference>
<comment type="subcellular location">
    <subcellularLocation>
        <location evidence="1">Membrane</location>
        <topology evidence="1">Multi-pass membrane protein</topology>
    </subcellularLocation>
</comment>
<evidence type="ECO:0000256" key="1">
    <source>
        <dbReference type="ARBA" id="ARBA00004141"/>
    </source>
</evidence>
<dbReference type="InterPro" id="IPR017981">
    <property type="entry name" value="GPCR_2-like_7TM"/>
</dbReference>
<keyword evidence="11" id="KW-0675">Receptor</keyword>
<feature type="transmembrane region" description="Helical" evidence="7">
    <location>
        <begin position="513"/>
        <end position="536"/>
    </location>
</feature>
<feature type="transmembrane region" description="Helical" evidence="7">
    <location>
        <begin position="588"/>
        <end position="613"/>
    </location>
</feature>
<feature type="transmembrane region" description="Helical" evidence="7">
    <location>
        <begin position="548"/>
        <end position="568"/>
    </location>
</feature>
<keyword evidence="8" id="KW-0732">Signal</keyword>
<dbReference type="CDD" id="cd15040">
    <property type="entry name" value="7tmB2_Adhesion"/>
    <property type="match status" value="1"/>
</dbReference>
<feature type="domain" description="GAIN-B" evidence="9">
    <location>
        <begin position="362"/>
        <end position="501"/>
    </location>
</feature>
<feature type="signal peptide" evidence="8">
    <location>
        <begin position="1"/>
        <end position="28"/>
    </location>
</feature>
<dbReference type="GO" id="GO:0004930">
    <property type="term" value="F:G protein-coupled receptor activity"/>
    <property type="evidence" value="ECO:0007669"/>
    <property type="project" value="InterPro"/>
</dbReference>
<dbReference type="GO" id="GO:0016020">
    <property type="term" value="C:membrane"/>
    <property type="evidence" value="ECO:0007669"/>
    <property type="project" value="UniProtKB-SubCell"/>
</dbReference>
<dbReference type="OrthoDB" id="283575at2759"/>
<evidence type="ECO:0000256" key="3">
    <source>
        <dbReference type="ARBA" id="ARBA00022989"/>
    </source>
</evidence>
<dbReference type="Gene3D" id="1.20.1070.10">
    <property type="entry name" value="Rhodopsin 7-helix transmembrane proteins"/>
    <property type="match status" value="1"/>
</dbReference>
<dbReference type="InterPro" id="IPR000832">
    <property type="entry name" value="GPCR_2_secretin-like"/>
</dbReference>
<evidence type="ECO:0000256" key="7">
    <source>
        <dbReference type="SAM" id="Phobius"/>
    </source>
</evidence>
<dbReference type="Proteomes" id="UP000192578">
    <property type="component" value="Unassembled WGS sequence"/>
</dbReference>
<dbReference type="Pfam" id="PF00002">
    <property type="entry name" value="7tm_2"/>
    <property type="match status" value="1"/>
</dbReference>
<dbReference type="InterPro" id="IPR046338">
    <property type="entry name" value="GAIN_dom_sf"/>
</dbReference>
<proteinExistence type="predicted"/>
<dbReference type="AlphaFoldDB" id="A0A1W0WK76"/>
<dbReference type="Pfam" id="PF01825">
    <property type="entry name" value="GPS"/>
    <property type="match status" value="1"/>
</dbReference>
<dbReference type="InterPro" id="IPR053066">
    <property type="entry name" value="ADGR_G7"/>
</dbReference>
<gene>
    <name evidence="11" type="ORF">BV898_10290</name>
</gene>
<feature type="transmembrane region" description="Helical" evidence="7">
    <location>
        <begin position="721"/>
        <end position="740"/>
    </location>
</feature>
<feature type="region of interest" description="Disordered" evidence="6">
    <location>
        <begin position="787"/>
        <end position="921"/>
    </location>
</feature>
<keyword evidence="4 7" id="KW-0472">Membrane</keyword>
<feature type="compositionally biased region" description="Polar residues" evidence="6">
    <location>
        <begin position="795"/>
        <end position="812"/>
    </location>
</feature>
<feature type="domain" description="G-protein coupled receptors family 2 profile 2" evidence="10">
    <location>
        <begin position="511"/>
        <end position="770"/>
    </location>
</feature>
<feature type="chain" id="PRO_5012280483" evidence="8">
    <location>
        <begin position="29"/>
        <end position="921"/>
    </location>
</feature>
<sequence>MDYPDCKQGFAWLLAIGCLFLKALPGNGQVVFVGLKDVYEIQNRQPADVEVATFMALDESGSTARLVYDLYDADALPFRIDRYSGKLFTVRQFNLPIGRIMPITLVATNILNGQDVRAHTKLRITMAVNSFAPSFPTNGSTIFLQRNATASTTVWIADTIDEDPDEINNDITYRTLSLTPEGYLEFIEETGELKLLKDAKDLPDRAITLSVTACNGPNAKPPRCGTGVVSVAIVIPQQGALLGMLDDISAEKLSAVADAVEIMSEYAKKDVKVAQSMVNVVSAVLNLDAVTLDNIMPSQVSTKLTGSVGSYANDAVIPADRENVRMQTDNLEISLVDVQNDFNDPFLRFSSACNDTRAHVESNLSFSIPTDVVRSGSHGSDGSVRVSLVRYDNSKLFKLAEAEPPIVRRTVINCTSYAIQDSPVVVAVVKGANTESLVKPVMFRMPKPTQNLKYRCVYWDETANRWASEGVAVSRQSEGEIECEAHHMTAFSVLFDPTPDVQIEESHKFALSLISYIGCSLSIFGCFATVLTYCFFRHLRVDNAGKILINLCVAIGFLNVAFVVGSFLSTSVLPFKLPCAVMSSVIHFFSLASFMWMGIEAFNMYQLLIRVFFTVQQKHFILKRAILGWGVPALVAVATSLLEVYNGENVPYGNECRLTPGNKFVYYAAFLSPFALIIICNTIVFIMVIFVLCKPRPDFVNVAGKKSDAAPKSVKGAQVHGALAVMFLLGVTWVFGAMAISHARLLFQYVFCITNSIQGFLIFVFRCLERQEVRVAWARFFRTGQRRPAPASSMRGGTTRSRDSAFSSTASDTRLKKNVDFDMSASSEQDVSRKPLLTKRPGQVNRLDNGEPEDDYLINRNGLNSNQEEHDGGYMSRNGGEKMSGRAATKNGVAGGMVNGSTSTDAFMEEDYTFPNIDDQD</sequence>
<dbReference type="PROSITE" id="PS50221">
    <property type="entry name" value="GAIN_B"/>
    <property type="match status" value="1"/>
</dbReference>
<keyword evidence="2 7" id="KW-0812">Transmembrane</keyword>
<dbReference type="Gene3D" id="2.60.40.60">
    <property type="entry name" value="Cadherins"/>
    <property type="match status" value="1"/>
</dbReference>
<dbReference type="InterPro" id="IPR015919">
    <property type="entry name" value="Cadherin-like_sf"/>
</dbReference>
<evidence type="ECO:0000256" key="6">
    <source>
        <dbReference type="SAM" id="MobiDB-lite"/>
    </source>
</evidence>
<keyword evidence="12" id="KW-1185">Reference proteome</keyword>
<accession>A0A1W0WK76</accession>
<evidence type="ECO:0000256" key="8">
    <source>
        <dbReference type="SAM" id="SignalP"/>
    </source>
</evidence>
<organism evidence="11 12">
    <name type="scientific">Hypsibius exemplaris</name>
    <name type="common">Freshwater tardigrade</name>
    <dbReference type="NCBI Taxonomy" id="2072580"/>
    <lineage>
        <taxon>Eukaryota</taxon>
        <taxon>Metazoa</taxon>
        <taxon>Ecdysozoa</taxon>
        <taxon>Tardigrada</taxon>
        <taxon>Eutardigrada</taxon>
        <taxon>Parachela</taxon>
        <taxon>Hypsibioidea</taxon>
        <taxon>Hypsibiidae</taxon>
        <taxon>Hypsibius</taxon>
    </lineage>
</organism>
<protein>
    <submittedName>
        <fullName evidence="11">Adhesion G protein-coupled receptor L3</fullName>
    </submittedName>
</protein>
<feature type="transmembrane region" description="Helical" evidence="7">
    <location>
        <begin position="665"/>
        <end position="692"/>
    </location>
</feature>
<dbReference type="PROSITE" id="PS51257">
    <property type="entry name" value="PROKAR_LIPOPROTEIN"/>
    <property type="match status" value="1"/>
</dbReference>
<name>A0A1W0WK76_HYPEX</name>
<dbReference type="SMART" id="SM00303">
    <property type="entry name" value="GPS"/>
    <property type="match status" value="1"/>
</dbReference>
<dbReference type="PANTHER" id="PTHR47767">
    <property type="entry name" value="ADHESION G PROTEIN-COUPLED RECEPTOR G7"/>
    <property type="match status" value="1"/>
</dbReference>
<dbReference type="EMBL" id="MTYJ01000087">
    <property type="protein sequence ID" value="OQV15572.1"/>
    <property type="molecule type" value="Genomic_DNA"/>
</dbReference>
<dbReference type="GO" id="GO:0005509">
    <property type="term" value="F:calcium ion binding"/>
    <property type="evidence" value="ECO:0007669"/>
    <property type="project" value="InterPro"/>
</dbReference>
<feature type="compositionally biased region" description="Acidic residues" evidence="6">
    <location>
        <begin position="907"/>
        <end position="921"/>
    </location>
</feature>
<feature type="transmembrane region" description="Helical" evidence="7">
    <location>
        <begin position="746"/>
        <end position="765"/>
    </location>
</feature>
<dbReference type="SUPFAM" id="SSF49313">
    <property type="entry name" value="Cadherin-like"/>
    <property type="match status" value="1"/>
</dbReference>
<dbReference type="InterPro" id="IPR057244">
    <property type="entry name" value="GAIN_B"/>
</dbReference>
<evidence type="ECO:0000259" key="10">
    <source>
        <dbReference type="PROSITE" id="PS50261"/>
    </source>
</evidence>
<dbReference type="GO" id="GO:0007166">
    <property type="term" value="P:cell surface receptor signaling pathway"/>
    <property type="evidence" value="ECO:0007669"/>
    <property type="project" value="InterPro"/>
</dbReference>
<evidence type="ECO:0000313" key="11">
    <source>
        <dbReference type="EMBL" id="OQV15572.1"/>
    </source>
</evidence>
<dbReference type="SUPFAM" id="SSF81321">
    <property type="entry name" value="Family A G protein-coupled receptor-like"/>
    <property type="match status" value="1"/>
</dbReference>
<feature type="transmembrane region" description="Helical" evidence="7">
    <location>
        <begin position="625"/>
        <end position="645"/>
    </location>
</feature>
<reference evidence="12" key="1">
    <citation type="submission" date="2017-01" db="EMBL/GenBank/DDBJ databases">
        <title>Comparative genomics of anhydrobiosis in the tardigrade Hypsibius dujardini.</title>
        <authorList>
            <person name="Yoshida Y."/>
            <person name="Koutsovoulos G."/>
            <person name="Laetsch D."/>
            <person name="Stevens L."/>
            <person name="Kumar S."/>
            <person name="Horikawa D."/>
            <person name="Ishino K."/>
            <person name="Komine S."/>
            <person name="Tomita M."/>
            <person name="Blaxter M."/>
            <person name="Arakawa K."/>
        </authorList>
    </citation>
    <scope>NUCLEOTIDE SEQUENCE [LARGE SCALE GENOMIC DNA]</scope>
    <source>
        <strain evidence="12">Z151</strain>
    </source>
</reference>
<comment type="caution">
    <text evidence="11">The sequence shown here is derived from an EMBL/GenBank/DDBJ whole genome shotgun (WGS) entry which is preliminary data.</text>
</comment>
<keyword evidence="5" id="KW-1015">Disulfide bond</keyword>
<dbReference type="PROSITE" id="PS50261">
    <property type="entry name" value="G_PROTEIN_RECEP_F2_4"/>
    <property type="match status" value="1"/>
</dbReference>